<evidence type="ECO:0000313" key="2">
    <source>
        <dbReference type="EMBL" id="EGD60406.1"/>
    </source>
</evidence>
<organism evidence="2 3">
    <name type="scientific">Novosphingobium nitrogenifigens DSM 19370</name>
    <dbReference type="NCBI Taxonomy" id="983920"/>
    <lineage>
        <taxon>Bacteria</taxon>
        <taxon>Pseudomonadati</taxon>
        <taxon>Pseudomonadota</taxon>
        <taxon>Alphaproteobacteria</taxon>
        <taxon>Sphingomonadales</taxon>
        <taxon>Sphingomonadaceae</taxon>
        <taxon>Novosphingobium</taxon>
    </lineage>
</organism>
<evidence type="ECO:0000313" key="3">
    <source>
        <dbReference type="Proteomes" id="UP000004728"/>
    </source>
</evidence>
<sequence>MLARKRKRKGSDGWPPRCRSTAPDCKGRACRANEESAPCHSAR</sequence>
<evidence type="ECO:0000256" key="1">
    <source>
        <dbReference type="SAM" id="MobiDB-lite"/>
    </source>
</evidence>
<comment type="caution">
    <text evidence="2">The sequence shown here is derived from an EMBL/GenBank/DDBJ whole genome shotgun (WGS) entry which is preliminary data.</text>
</comment>
<name>F1Z4Q6_9SPHN</name>
<dbReference type="AlphaFoldDB" id="F1Z4Q6"/>
<dbReference type="HOGENOM" id="CLU_3236791_0_0_5"/>
<dbReference type="STRING" id="983920.Y88_0054"/>
<keyword evidence="3" id="KW-1185">Reference proteome</keyword>
<dbReference type="InParanoid" id="F1Z4Q6"/>
<protein>
    <submittedName>
        <fullName evidence="2">Uncharacterized protein</fullName>
    </submittedName>
</protein>
<reference evidence="2 3" key="1">
    <citation type="journal article" date="2012" name="J. Bacteriol.">
        <title>Draft Genome Sequence of Novosphingobium nitrogenifigens Y88T.</title>
        <authorList>
            <person name="Strabala T.J."/>
            <person name="Macdonald L."/>
            <person name="Liu V."/>
            <person name="Smit A.M."/>
        </authorList>
    </citation>
    <scope>NUCLEOTIDE SEQUENCE [LARGE SCALE GENOMIC DNA]</scope>
    <source>
        <strain evidence="2 3">DSM 19370</strain>
    </source>
</reference>
<dbReference type="Proteomes" id="UP000004728">
    <property type="component" value="Unassembled WGS sequence"/>
</dbReference>
<proteinExistence type="predicted"/>
<accession>F1Z4Q6</accession>
<gene>
    <name evidence="2" type="ORF">Y88_0054</name>
</gene>
<feature type="region of interest" description="Disordered" evidence="1">
    <location>
        <begin position="1"/>
        <end position="26"/>
    </location>
</feature>
<dbReference type="EMBL" id="AEWJ01000022">
    <property type="protein sequence ID" value="EGD60406.1"/>
    <property type="molecule type" value="Genomic_DNA"/>
</dbReference>